<reference evidence="10 11" key="1">
    <citation type="submission" date="2020-07" db="EMBL/GenBank/DDBJ databases">
        <title>The complete genome of Paracoccus pantotrophus ACCC 10489.</title>
        <authorList>
            <person name="Si Y."/>
        </authorList>
    </citation>
    <scope>NUCLEOTIDE SEQUENCE [LARGE SCALE GENOMIC DNA]</scope>
    <source>
        <strain evidence="10 11">ACCC10489</strain>
    </source>
</reference>
<gene>
    <name evidence="10" type="ORF">HYQ43_01825</name>
</gene>
<keyword evidence="7 8" id="KW-0472">Membrane</keyword>
<evidence type="ECO:0000256" key="7">
    <source>
        <dbReference type="ARBA" id="ARBA00023136"/>
    </source>
</evidence>
<dbReference type="GO" id="GO:0005886">
    <property type="term" value="C:plasma membrane"/>
    <property type="evidence" value="ECO:0007669"/>
    <property type="project" value="UniProtKB-SubCell"/>
</dbReference>
<dbReference type="PANTHER" id="PTHR43357:SF4">
    <property type="entry name" value="INNER MEMBRANE ABC TRANSPORTER PERMEASE PROTEIN YDCV"/>
    <property type="match status" value="1"/>
</dbReference>
<dbReference type="AlphaFoldDB" id="A0A7H9BP55"/>
<evidence type="ECO:0000256" key="5">
    <source>
        <dbReference type="ARBA" id="ARBA00022692"/>
    </source>
</evidence>
<evidence type="ECO:0000259" key="9">
    <source>
        <dbReference type="PROSITE" id="PS50928"/>
    </source>
</evidence>
<dbReference type="CDD" id="cd06261">
    <property type="entry name" value="TM_PBP2"/>
    <property type="match status" value="1"/>
</dbReference>
<dbReference type="Proteomes" id="UP000509322">
    <property type="component" value="Chromosome 1"/>
</dbReference>
<evidence type="ECO:0000256" key="1">
    <source>
        <dbReference type="ARBA" id="ARBA00004429"/>
    </source>
</evidence>
<keyword evidence="3" id="KW-1003">Cell membrane</keyword>
<dbReference type="Pfam" id="PF00528">
    <property type="entry name" value="BPD_transp_1"/>
    <property type="match status" value="1"/>
</dbReference>
<protein>
    <submittedName>
        <fullName evidence="10">ABC transporter permease</fullName>
    </submittedName>
</protein>
<evidence type="ECO:0000256" key="8">
    <source>
        <dbReference type="RuleBase" id="RU363032"/>
    </source>
</evidence>
<name>A0A7H9BP55_PARPN</name>
<feature type="transmembrane region" description="Helical" evidence="8">
    <location>
        <begin position="100"/>
        <end position="124"/>
    </location>
</feature>
<evidence type="ECO:0000256" key="6">
    <source>
        <dbReference type="ARBA" id="ARBA00022989"/>
    </source>
</evidence>
<dbReference type="PROSITE" id="PS50928">
    <property type="entry name" value="ABC_TM1"/>
    <property type="match status" value="1"/>
</dbReference>
<feature type="transmembrane region" description="Helical" evidence="8">
    <location>
        <begin position="177"/>
        <end position="199"/>
    </location>
</feature>
<comment type="similarity">
    <text evidence="8">Belongs to the binding-protein-dependent transport system permease family.</text>
</comment>
<accession>A0A7H9BP55</accession>
<dbReference type="InterPro" id="IPR035906">
    <property type="entry name" value="MetI-like_sf"/>
</dbReference>
<feature type="transmembrane region" description="Helical" evidence="8">
    <location>
        <begin position="236"/>
        <end position="256"/>
    </location>
</feature>
<feature type="transmembrane region" description="Helical" evidence="8">
    <location>
        <begin position="12"/>
        <end position="34"/>
    </location>
</feature>
<dbReference type="EMBL" id="CP058689">
    <property type="protein sequence ID" value="QLH13070.1"/>
    <property type="molecule type" value="Genomic_DNA"/>
</dbReference>
<keyword evidence="6 8" id="KW-1133">Transmembrane helix</keyword>
<sequence>MELKAKKSLWLRGYGILALLFLNLPLLIIIPISFSGSRIMSFPPESFSLQWYERLLGSSDWMASLGISFQAALFTTLLAVPLGSVAAYGLARSERKSAKLVTALLLTPSIIPIVVVAIGIFFLFSRLGLNNTILGLTLAHTCLALPFVVITMNAGFQRFDFTLVTASRSLGAGSVRTFLTIALPNVIPSVVTSAMLAFITSLDEVVVALFITSGANSSLPRRMFASLRDDLDPTVAAASALLILLAIVFVAISSIVDDR</sequence>
<evidence type="ECO:0000313" key="10">
    <source>
        <dbReference type="EMBL" id="QLH13070.1"/>
    </source>
</evidence>
<proteinExistence type="inferred from homology"/>
<feature type="transmembrane region" description="Helical" evidence="8">
    <location>
        <begin position="136"/>
        <end position="156"/>
    </location>
</feature>
<dbReference type="SUPFAM" id="SSF161098">
    <property type="entry name" value="MetI-like"/>
    <property type="match status" value="1"/>
</dbReference>
<dbReference type="GO" id="GO:0055085">
    <property type="term" value="P:transmembrane transport"/>
    <property type="evidence" value="ECO:0007669"/>
    <property type="project" value="InterPro"/>
</dbReference>
<dbReference type="Gene3D" id="1.10.3720.10">
    <property type="entry name" value="MetI-like"/>
    <property type="match status" value="1"/>
</dbReference>
<feature type="domain" description="ABC transmembrane type-1" evidence="9">
    <location>
        <begin position="65"/>
        <end position="253"/>
    </location>
</feature>
<evidence type="ECO:0000256" key="4">
    <source>
        <dbReference type="ARBA" id="ARBA00022519"/>
    </source>
</evidence>
<feature type="transmembrane region" description="Helical" evidence="8">
    <location>
        <begin position="61"/>
        <end position="88"/>
    </location>
</feature>
<dbReference type="PANTHER" id="PTHR43357">
    <property type="entry name" value="INNER MEMBRANE ABC TRANSPORTER PERMEASE PROTEIN YDCV"/>
    <property type="match status" value="1"/>
</dbReference>
<evidence type="ECO:0000256" key="2">
    <source>
        <dbReference type="ARBA" id="ARBA00022448"/>
    </source>
</evidence>
<keyword evidence="2 8" id="KW-0813">Transport</keyword>
<dbReference type="RefSeq" id="WP_179921453.1">
    <property type="nucleotide sequence ID" value="NZ_CP058689.1"/>
</dbReference>
<keyword evidence="4" id="KW-0997">Cell inner membrane</keyword>
<keyword evidence="5 8" id="KW-0812">Transmembrane</keyword>
<comment type="subcellular location">
    <subcellularLocation>
        <location evidence="1">Cell inner membrane</location>
        <topology evidence="1">Multi-pass membrane protein</topology>
    </subcellularLocation>
    <subcellularLocation>
        <location evidence="8">Cell membrane</location>
        <topology evidence="8">Multi-pass membrane protein</topology>
    </subcellularLocation>
</comment>
<dbReference type="InterPro" id="IPR000515">
    <property type="entry name" value="MetI-like"/>
</dbReference>
<evidence type="ECO:0000256" key="3">
    <source>
        <dbReference type="ARBA" id="ARBA00022475"/>
    </source>
</evidence>
<organism evidence="10 11">
    <name type="scientific">Paracoccus pantotrophus</name>
    <name type="common">Thiosphaera pantotropha</name>
    <dbReference type="NCBI Taxonomy" id="82367"/>
    <lineage>
        <taxon>Bacteria</taxon>
        <taxon>Pseudomonadati</taxon>
        <taxon>Pseudomonadota</taxon>
        <taxon>Alphaproteobacteria</taxon>
        <taxon>Rhodobacterales</taxon>
        <taxon>Paracoccaceae</taxon>
        <taxon>Paracoccus</taxon>
    </lineage>
</organism>
<evidence type="ECO:0000313" key="11">
    <source>
        <dbReference type="Proteomes" id="UP000509322"/>
    </source>
</evidence>